<evidence type="ECO:0000313" key="2">
    <source>
        <dbReference type="Proteomes" id="UP000288168"/>
    </source>
</evidence>
<organism evidence="1 2">
    <name type="scientific">Fusarium duplospermum</name>
    <dbReference type="NCBI Taxonomy" id="1325734"/>
    <lineage>
        <taxon>Eukaryota</taxon>
        <taxon>Fungi</taxon>
        <taxon>Dikarya</taxon>
        <taxon>Ascomycota</taxon>
        <taxon>Pezizomycotina</taxon>
        <taxon>Sordariomycetes</taxon>
        <taxon>Hypocreomycetidae</taxon>
        <taxon>Hypocreales</taxon>
        <taxon>Nectriaceae</taxon>
        <taxon>Fusarium</taxon>
        <taxon>Fusarium solani species complex</taxon>
    </lineage>
</organism>
<sequence>MFVCFGSGELTTRSVQVFMLDIESRLPPNAPGEVWTMWLVILATYMAYDITASTQSSMPCSQLMDVFLLTASTMIKNTFPTHHSIISQC</sequence>
<dbReference type="AlphaFoldDB" id="A0A428Q335"/>
<name>A0A428Q335_9HYPO</name>
<keyword evidence="2" id="KW-1185">Reference proteome</keyword>
<gene>
    <name evidence="1" type="ORF">CEP54_007131</name>
</gene>
<evidence type="ECO:0000313" key="1">
    <source>
        <dbReference type="EMBL" id="RSL59691.1"/>
    </source>
</evidence>
<proteinExistence type="predicted"/>
<dbReference type="EMBL" id="NKCI01000064">
    <property type="protein sequence ID" value="RSL59691.1"/>
    <property type="molecule type" value="Genomic_DNA"/>
</dbReference>
<comment type="caution">
    <text evidence="1">The sequence shown here is derived from an EMBL/GenBank/DDBJ whole genome shotgun (WGS) entry which is preliminary data.</text>
</comment>
<dbReference type="Proteomes" id="UP000288168">
    <property type="component" value="Unassembled WGS sequence"/>
</dbReference>
<protein>
    <submittedName>
        <fullName evidence="1">Uncharacterized protein</fullName>
    </submittedName>
</protein>
<accession>A0A428Q335</accession>
<reference evidence="1 2" key="1">
    <citation type="submission" date="2017-06" db="EMBL/GenBank/DDBJ databases">
        <title>Comparative genomic analysis of Ambrosia Fusariam Clade fungi.</title>
        <authorList>
            <person name="Stajich J.E."/>
            <person name="Carrillo J."/>
            <person name="Kijimoto T."/>
            <person name="Eskalen A."/>
            <person name="O'Donnell K."/>
            <person name="Kasson M."/>
        </authorList>
    </citation>
    <scope>NUCLEOTIDE SEQUENCE [LARGE SCALE GENOMIC DNA]</scope>
    <source>
        <strain evidence="1 2">NRRL62584</strain>
    </source>
</reference>